<accession>A0A0M3K0U5</accession>
<dbReference type="AlphaFoldDB" id="A0A0M3K0U5"/>
<sequence>LLSFKKGDVIQIITRNDTYAPLNGNWLYGKIGNQYGNLPANYVQPLDTVNRDRFVSLLLPYSYDRNYYSYSLFQPDDLQNSDMYSPTGNFDEIVGFCLVFISLLLLLLLFCSSKCSNSK</sequence>
<organism evidence="5">
    <name type="scientific">Anisakis simplex</name>
    <name type="common">Herring worm</name>
    <dbReference type="NCBI Taxonomy" id="6269"/>
    <lineage>
        <taxon>Eukaryota</taxon>
        <taxon>Metazoa</taxon>
        <taxon>Ecdysozoa</taxon>
        <taxon>Nematoda</taxon>
        <taxon>Chromadorea</taxon>
        <taxon>Rhabditida</taxon>
        <taxon>Spirurina</taxon>
        <taxon>Ascaridomorpha</taxon>
        <taxon>Ascaridoidea</taxon>
        <taxon>Anisakidae</taxon>
        <taxon>Anisakis</taxon>
        <taxon>Anisakis simplex complex</taxon>
    </lineage>
</organism>
<evidence type="ECO:0000259" key="4">
    <source>
        <dbReference type="PROSITE" id="PS50002"/>
    </source>
</evidence>
<dbReference type="InterPro" id="IPR001452">
    <property type="entry name" value="SH3_domain"/>
</dbReference>
<dbReference type="Gene3D" id="2.30.30.40">
    <property type="entry name" value="SH3 Domains"/>
    <property type="match status" value="1"/>
</dbReference>
<dbReference type="SUPFAM" id="SSF50044">
    <property type="entry name" value="SH3-domain"/>
    <property type="match status" value="1"/>
</dbReference>
<keyword evidence="3" id="KW-1133">Transmembrane helix</keyword>
<keyword evidence="3" id="KW-0472">Membrane</keyword>
<reference evidence="5" key="1">
    <citation type="submission" date="2017-02" db="UniProtKB">
        <authorList>
            <consortium name="WormBaseParasite"/>
        </authorList>
    </citation>
    <scope>IDENTIFICATION</scope>
</reference>
<feature type="domain" description="SH3" evidence="4">
    <location>
        <begin position="1"/>
        <end position="48"/>
    </location>
</feature>
<dbReference type="InterPro" id="IPR036028">
    <property type="entry name" value="SH3-like_dom_sf"/>
</dbReference>
<feature type="transmembrane region" description="Helical" evidence="3">
    <location>
        <begin position="93"/>
        <end position="111"/>
    </location>
</feature>
<evidence type="ECO:0000256" key="2">
    <source>
        <dbReference type="PROSITE-ProRule" id="PRU00192"/>
    </source>
</evidence>
<dbReference type="Pfam" id="PF07653">
    <property type="entry name" value="SH3_2"/>
    <property type="match status" value="1"/>
</dbReference>
<evidence type="ECO:0000256" key="3">
    <source>
        <dbReference type="SAM" id="Phobius"/>
    </source>
</evidence>
<proteinExistence type="predicted"/>
<keyword evidence="1 2" id="KW-0728">SH3 domain</keyword>
<dbReference type="PROSITE" id="PS50002">
    <property type="entry name" value="SH3"/>
    <property type="match status" value="1"/>
</dbReference>
<protein>
    <submittedName>
        <fullName evidence="5">SH3 domain-containing protein</fullName>
    </submittedName>
</protein>
<evidence type="ECO:0000256" key="1">
    <source>
        <dbReference type="ARBA" id="ARBA00022443"/>
    </source>
</evidence>
<dbReference type="WBParaSite" id="ASIM_0001444601-mRNA-1">
    <property type="protein sequence ID" value="ASIM_0001444601-mRNA-1"/>
    <property type="gene ID" value="ASIM_0001444601"/>
</dbReference>
<evidence type="ECO:0000313" key="5">
    <source>
        <dbReference type="WBParaSite" id="ASIM_0001444601-mRNA-1"/>
    </source>
</evidence>
<name>A0A0M3K0U5_ANISI</name>
<keyword evidence="3" id="KW-0812">Transmembrane</keyword>